<gene>
    <name evidence="3" type="ORF">FCL42_09820</name>
</gene>
<name>A0A4U1BNH8_9GAMM</name>
<dbReference type="EMBL" id="SWCJ01000005">
    <property type="protein sequence ID" value="TKB55473.1"/>
    <property type="molecule type" value="Genomic_DNA"/>
</dbReference>
<dbReference type="Pfam" id="PF13478">
    <property type="entry name" value="XdhC_C"/>
    <property type="match status" value="1"/>
</dbReference>
<keyword evidence="4" id="KW-1185">Reference proteome</keyword>
<dbReference type="Gene3D" id="3.40.50.720">
    <property type="entry name" value="NAD(P)-binding Rossmann-like Domain"/>
    <property type="match status" value="1"/>
</dbReference>
<dbReference type="PANTHER" id="PTHR30388:SF4">
    <property type="entry name" value="MOLYBDENUM COFACTOR INSERTION CHAPERONE PAOD"/>
    <property type="match status" value="1"/>
</dbReference>
<dbReference type="InterPro" id="IPR052698">
    <property type="entry name" value="MoCofactor_Util/Proc"/>
</dbReference>
<evidence type="ECO:0000313" key="4">
    <source>
        <dbReference type="Proteomes" id="UP000305675"/>
    </source>
</evidence>
<proteinExistence type="predicted"/>
<dbReference type="AlphaFoldDB" id="A0A4U1BNH8"/>
<protein>
    <submittedName>
        <fullName evidence="3">XdhC family protein</fullName>
    </submittedName>
</protein>
<reference evidence="3 4" key="1">
    <citation type="submission" date="2019-04" db="EMBL/GenBank/DDBJ databases">
        <authorList>
            <person name="Hwang J.C."/>
        </authorList>
    </citation>
    <scope>NUCLEOTIDE SEQUENCE [LARGE SCALE GENOMIC DNA]</scope>
    <source>
        <strain evidence="3 4">IMCC35002</strain>
    </source>
</reference>
<evidence type="ECO:0000259" key="1">
    <source>
        <dbReference type="Pfam" id="PF02625"/>
    </source>
</evidence>
<dbReference type="RefSeq" id="WP_136863230.1">
    <property type="nucleotide sequence ID" value="NZ_SWCJ01000005.1"/>
</dbReference>
<dbReference type="PANTHER" id="PTHR30388">
    <property type="entry name" value="ALDEHYDE OXIDOREDUCTASE MOLYBDENUM COFACTOR ASSEMBLY PROTEIN"/>
    <property type="match status" value="1"/>
</dbReference>
<dbReference type="InterPro" id="IPR003777">
    <property type="entry name" value="XdhC_CoxI"/>
</dbReference>
<dbReference type="Proteomes" id="UP000305675">
    <property type="component" value="Unassembled WGS sequence"/>
</dbReference>
<dbReference type="Pfam" id="PF02625">
    <property type="entry name" value="XdhC_CoxI"/>
    <property type="match status" value="1"/>
</dbReference>
<feature type="domain" description="XdhC- CoxI" evidence="1">
    <location>
        <begin position="16"/>
        <end position="81"/>
    </location>
</feature>
<sequence length="345" mass="38037">MSHHPYHLLSEWLPLRDAQRWVLGVIYRTQGSAYRKAGALMLFSDSGQQLGLLSGGCLENDLQRRAMQVLLSGQSKRVCYDSQDEGDVTYQLGIGCGGVVEIALMEIGASNHYLGLLELHQLMERQQSGVFELGLASAAEPPDYRLMATSEAKAARCRSVDLQQRAHRDWLCIGFRPPMQLLIFGGGVDALPLLALANQIGWLVSVVDPRPSHGRPDKFALAHRIIKARPKDVVGASWWPNIDAVVVMHHQLELDAEALQMLATQPPDYVALLGPNHRRQQALELANIQRAPWLFGPAGLNLGGEFPESIALAILSECHAKLHRRDARSLGSDTLLSCTELQQAQ</sequence>
<comment type="caution">
    <text evidence="3">The sequence shown here is derived from an EMBL/GenBank/DDBJ whole genome shotgun (WGS) entry which is preliminary data.</text>
</comment>
<evidence type="ECO:0000259" key="2">
    <source>
        <dbReference type="Pfam" id="PF13478"/>
    </source>
</evidence>
<dbReference type="OrthoDB" id="9815497at2"/>
<feature type="domain" description="XdhC Rossmann" evidence="2">
    <location>
        <begin position="181"/>
        <end position="318"/>
    </location>
</feature>
<evidence type="ECO:0000313" key="3">
    <source>
        <dbReference type="EMBL" id="TKB55473.1"/>
    </source>
</evidence>
<dbReference type="InterPro" id="IPR027051">
    <property type="entry name" value="XdhC_Rossmann_dom"/>
</dbReference>
<organism evidence="3 4">
    <name type="scientific">Ferrimonas aestuarii</name>
    <dbReference type="NCBI Taxonomy" id="2569539"/>
    <lineage>
        <taxon>Bacteria</taxon>
        <taxon>Pseudomonadati</taxon>
        <taxon>Pseudomonadota</taxon>
        <taxon>Gammaproteobacteria</taxon>
        <taxon>Alteromonadales</taxon>
        <taxon>Ferrimonadaceae</taxon>
        <taxon>Ferrimonas</taxon>
    </lineage>
</organism>
<accession>A0A4U1BNH8</accession>